<proteinExistence type="predicted"/>
<accession>A0A0B1S2F9</accession>
<gene>
    <name evidence="1" type="ORF">OESDEN_22950</name>
</gene>
<organism evidence="1 2">
    <name type="scientific">Oesophagostomum dentatum</name>
    <name type="common">Nodular worm</name>
    <dbReference type="NCBI Taxonomy" id="61180"/>
    <lineage>
        <taxon>Eukaryota</taxon>
        <taxon>Metazoa</taxon>
        <taxon>Ecdysozoa</taxon>
        <taxon>Nematoda</taxon>
        <taxon>Chromadorea</taxon>
        <taxon>Rhabditida</taxon>
        <taxon>Rhabditina</taxon>
        <taxon>Rhabditomorpha</taxon>
        <taxon>Strongyloidea</taxon>
        <taxon>Strongylidae</taxon>
        <taxon>Oesophagostomum</taxon>
    </lineage>
</organism>
<feature type="non-terminal residue" evidence="1">
    <location>
        <position position="1"/>
    </location>
</feature>
<name>A0A0B1S2F9_OESDE</name>
<sequence>LLYSSKLLTITDHVNYTVIQIRNAHIKAAVEVWACTPVVFGVCIGPRISGPVYAKSDNIDIDVALKWNDFKFSPDARISLKIRLDYGGILLKVLYIVGGMIENMVEEQVRGQIPPMKNGPNKERIVKLGRFTASALTELETFLPSAFITSSLSCFQFLK</sequence>
<dbReference type="EMBL" id="KN610770">
    <property type="protein sequence ID" value="KHJ77430.1"/>
    <property type="molecule type" value="Genomic_DNA"/>
</dbReference>
<evidence type="ECO:0000313" key="1">
    <source>
        <dbReference type="EMBL" id="KHJ77430.1"/>
    </source>
</evidence>
<protein>
    <recommendedName>
        <fullName evidence="3">Lipid-binding serum glycoprotein N-terminal domain-containing protein</fullName>
    </recommendedName>
</protein>
<dbReference type="AlphaFoldDB" id="A0A0B1S2F9"/>
<keyword evidence="2" id="KW-1185">Reference proteome</keyword>
<dbReference type="Proteomes" id="UP000053660">
    <property type="component" value="Unassembled WGS sequence"/>
</dbReference>
<reference evidence="1 2" key="1">
    <citation type="submission" date="2014-03" db="EMBL/GenBank/DDBJ databases">
        <title>Draft genome of the hookworm Oesophagostomum dentatum.</title>
        <authorList>
            <person name="Mitreva M."/>
        </authorList>
    </citation>
    <scope>NUCLEOTIDE SEQUENCE [LARGE SCALE GENOMIC DNA]</scope>
    <source>
        <strain evidence="1 2">OD-Hann</strain>
    </source>
</reference>
<evidence type="ECO:0000313" key="2">
    <source>
        <dbReference type="Proteomes" id="UP000053660"/>
    </source>
</evidence>
<evidence type="ECO:0008006" key="3">
    <source>
        <dbReference type="Google" id="ProtNLM"/>
    </source>
</evidence>